<dbReference type="Proteomes" id="UP001215231">
    <property type="component" value="Chromosome"/>
</dbReference>
<dbReference type="Pfam" id="PF07007">
    <property type="entry name" value="LprI"/>
    <property type="match status" value="1"/>
</dbReference>
<evidence type="ECO:0000313" key="3">
    <source>
        <dbReference type="EMBL" id="WDE12779.1"/>
    </source>
</evidence>
<evidence type="ECO:0000259" key="2">
    <source>
        <dbReference type="Pfam" id="PF07007"/>
    </source>
</evidence>
<name>A0ABY7VGD8_9GAMM</name>
<keyword evidence="4" id="KW-1185">Reference proteome</keyword>
<proteinExistence type="predicted"/>
<dbReference type="InterPro" id="IPR009739">
    <property type="entry name" value="LprI-like_N"/>
</dbReference>
<protein>
    <submittedName>
        <fullName evidence="3">DUF1311 domain-containing protein</fullName>
    </submittedName>
</protein>
<evidence type="ECO:0000313" key="4">
    <source>
        <dbReference type="Proteomes" id="UP001215231"/>
    </source>
</evidence>
<feature type="chain" id="PRO_5045622952" evidence="1">
    <location>
        <begin position="24"/>
        <end position="133"/>
    </location>
</feature>
<dbReference type="RefSeq" id="WP_274053102.1">
    <property type="nucleotide sequence ID" value="NZ_CP059693.1"/>
</dbReference>
<accession>A0ABY7VGD8</accession>
<organism evidence="3 4">
    <name type="scientific">Thalassomonas haliotis</name>
    <dbReference type="NCBI Taxonomy" id="485448"/>
    <lineage>
        <taxon>Bacteria</taxon>
        <taxon>Pseudomonadati</taxon>
        <taxon>Pseudomonadota</taxon>
        <taxon>Gammaproteobacteria</taxon>
        <taxon>Alteromonadales</taxon>
        <taxon>Colwelliaceae</taxon>
        <taxon>Thalassomonas</taxon>
    </lineage>
</organism>
<evidence type="ECO:0000256" key="1">
    <source>
        <dbReference type="SAM" id="SignalP"/>
    </source>
</evidence>
<feature type="signal peptide" evidence="1">
    <location>
        <begin position="1"/>
        <end position="23"/>
    </location>
</feature>
<sequence length="133" mass="15273">MNKAFIACTGLLLLNLPSNNAFAAKNLTQCEQVKDDDSKYLRCLDIVKASVERELQTWINNQIFKLEEKTLVTGRESALTTFKRSQNNFLTFRENNCRWQYLALSPGKSAVPTYKKCFINISKTRITELSQLD</sequence>
<dbReference type="EMBL" id="CP059693">
    <property type="protein sequence ID" value="WDE12779.1"/>
    <property type="molecule type" value="Genomic_DNA"/>
</dbReference>
<dbReference type="Gene3D" id="1.20.1270.180">
    <property type="match status" value="1"/>
</dbReference>
<gene>
    <name evidence="3" type="ORF">H3N35_04720</name>
</gene>
<keyword evidence="1" id="KW-0732">Signal</keyword>
<reference evidence="3 4" key="1">
    <citation type="journal article" date="2022" name="Mar. Drugs">
        <title>Bioassay-Guided Fractionation Leads to the Detection of Cholic Acid Generated by the Rare Thalassomonas sp.</title>
        <authorList>
            <person name="Pheiffer F."/>
            <person name="Schneider Y.K."/>
            <person name="Hansen E.H."/>
            <person name="Andersen J.H."/>
            <person name="Isaksson J."/>
            <person name="Busche T."/>
            <person name="R C."/>
            <person name="Kalinowski J."/>
            <person name="Zyl L.V."/>
            <person name="Trindade M."/>
        </authorList>
    </citation>
    <scope>NUCLEOTIDE SEQUENCE [LARGE SCALE GENOMIC DNA]</scope>
    <source>
        <strain evidence="3 4">A5K-61T</strain>
    </source>
</reference>
<feature type="domain" description="Lysozyme inhibitor LprI-like N-terminal" evidence="2">
    <location>
        <begin position="34"/>
        <end position="129"/>
    </location>
</feature>